<dbReference type="AlphaFoldDB" id="A0A2P2K1F4"/>
<protein>
    <submittedName>
        <fullName evidence="1">Histone H3</fullName>
    </submittedName>
</protein>
<proteinExistence type="predicted"/>
<evidence type="ECO:0000313" key="1">
    <source>
        <dbReference type="EMBL" id="MBW99542.1"/>
    </source>
</evidence>
<reference evidence="1" key="1">
    <citation type="submission" date="2018-02" db="EMBL/GenBank/DDBJ databases">
        <title>Rhizophora mucronata_Transcriptome.</title>
        <authorList>
            <person name="Meera S.P."/>
            <person name="Sreeshan A."/>
            <person name="Augustine A."/>
        </authorList>
    </citation>
    <scope>NUCLEOTIDE SEQUENCE</scope>
    <source>
        <tissue evidence="1">Leaf</tissue>
    </source>
</reference>
<organism evidence="1">
    <name type="scientific">Rhizophora mucronata</name>
    <name type="common">Asiatic mangrove</name>
    <dbReference type="NCBI Taxonomy" id="61149"/>
    <lineage>
        <taxon>Eukaryota</taxon>
        <taxon>Viridiplantae</taxon>
        <taxon>Streptophyta</taxon>
        <taxon>Embryophyta</taxon>
        <taxon>Tracheophyta</taxon>
        <taxon>Spermatophyta</taxon>
        <taxon>Magnoliopsida</taxon>
        <taxon>eudicotyledons</taxon>
        <taxon>Gunneridae</taxon>
        <taxon>Pentapetalae</taxon>
        <taxon>rosids</taxon>
        <taxon>fabids</taxon>
        <taxon>Malpighiales</taxon>
        <taxon>Rhizophoraceae</taxon>
        <taxon>Rhizophora</taxon>
    </lineage>
</organism>
<dbReference type="EMBL" id="GGEC01019059">
    <property type="protein sequence ID" value="MBW99542.1"/>
    <property type="molecule type" value="Transcribed_RNA"/>
</dbReference>
<sequence>MALETKIGLKVLSNFTYKPLEW</sequence>
<accession>A0A2P2K1F4</accession>
<name>A0A2P2K1F4_RHIMU</name>